<dbReference type="PANTHER" id="PTHR47635">
    <property type="entry name" value="CUB DOMAIN-CONTAINING PROTEIN"/>
    <property type="match status" value="1"/>
</dbReference>
<dbReference type="CDD" id="cd14254">
    <property type="entry name" value="Dockerin_II"/>
    <property type="match status" value="1"/>
</dbReference>
<comment type="caution">
    <text evidence="5">The sequence shown here is derived from an EMBL/GenBank/DDBJ whole genome shotgun (WGS) entry which is preliminary data.</text>
</comment>
<protein>
    <submittedName>
        <fullName evidence="5">Cohesin domain-containing protein</fullName>
    </submittedName>
</protein>
<dbReference type="GO" id="GO:0000272">
    <property type="term" value="P:polysaccharide catabolic process"/>
    <property type="evidence" value="ECO:0007669"/>
    <property type="project" value="InterPro"/>
</dbReference>
<dbReference type="SUPFAM" id="SSF49899">
    <property type="entry name" value="Concanavalin A-like lectins/glucanases"/>
    <property type="match status" value="1"/>
</dbReference>
<dbReference type="PANTHER" id="PTHR47635:SF2">
    <property type="entry name" value="LAMG-LIKE JELLYROLL FOLD DOMAIN-CONTAINING PROTEIN"/>
    <property type="match status" value="1"/>
</dbReference>
<accession>A0A5S5CGM1</accession>
<dbReference type="Gene3D" id="2.60.120.260">
    <property type="entry name" value="Galactose-binding domain-like"/>
    <property type="match status" value="1"/>
</dbReference>
<dbReference type="Gene3D" id="2.60.40.680">
    <property type="match status" value="1"/>
</dbReference>
<dbReference type="InterPro" id="IPR015919">
    <property type="entry name" value="Cadherin-like_sf"/>
</dbReference>
<dbReference type="CDD" id="cd08547">
    <property type="entry name" value="Type_II_cohesin"/>
    <property type="match status" value="1"/>
</dbReference>
<dbReference type="InterPro" id="IPR013783">
    <property type="entry name" value="Ig-like_fold"/>
</dbReference>
<dbReference type="Gene3D" id="1.20.1270.90">
    <property type="entry name" value="AF1782-like"/>
    <property type="match status" value="1"/>
</dbReference>
<dbReference type="EMBL" id="VNHS01000001">
    <property type="protein sequence ID" value="TYP78926.1"/>
    <property type="molecule type" value="Genomic_DNA"/>
</dbReference>
<organism evidence="5 6">
    <name type="scientific">Paenibacillus methanolicus</name>
    <dbReference type="NCBI Taxonomy" id="582686"/>
    <lineage>
        <taxon>Bacteria</taxon>
        <taxon>Bacillati</taxon>
        <taxon>Bacillota</taxon>
        <taxon>Bacilli</taxon>
        <taxon>Bacillales</taxon>
        <taxon>Paenibacillaceae</taxon>
        <taxon>Paenibacillus</taxon>
    </lineage>
</organism>
<feature type="domain" description="Dockerin" evidence="4">
    <location>
        <begin position="1081"/>
        <end position="1143"/>
    </location>
</feature>
<dbReference type="GO" id="GO:0005509">
    <property type="term" value="F:calcium ion binding"/>
    <property type="evidence" value="ECO:0007669"/>
    <property type="project" value="InterPro"/>
</dbReference>
<dbReference type="InterPro" id="IPR036439">
    <property type="entry name" value="Dockerin_dom_sf"/>
</dbReference>
<dbReference type="SUPFAM" id="SSF49313">
    <property type="entry name" value="Cadherin-like"/>
    <property type="match status" value="1"/>
</dbReference>
<dbReference type="InterPro" id="IPR008965">
    <property type="entry name" value="CBM2/CBM3_carb-bd_dom_sf"/>
</dbReference>
<dbReference type="Pfam" id="PF00404">
    <property type="entry name" value="Dockerin_1"/>
    <property type="match status" value="1"/>
</dbReference>
<dbReference type="InterPro" id="IPR016134">
    <property type="entry name" value="Dockerin_dom"/>
</dbReference>
<evidence type="ECO:0000256" key="1">
    <source>
        <dbReference type="ARBA" id="ARBA00022729"/>
    </source>
</evidence>
<dbReference type="PROSITE" id="PS51257">
    <property type="entry name" value="PROKAR_LIPOPROTEIN"/>
    <property type="match status" value="1"/>
</dbReference>
<gene>
    <name evidence="5" type="ORF">BCM02_10141</name>
</gene>
<evidence type="ECO:0000256" key="3">
    <source>
        <dbReference type="SAM" id="SignalP"/>
    </source>
</evidence>
<dbReference type="Pfam" id="PF00963">
    <property type="entry name" value="Cohesin"/>
    <property type="match status" value="1"/>
</dbReference>
<reference evidence="5 6" key="1">
    <citation type="submission" date="2019-07" db="EMBL/GenBank/DDBJ databases">
        <title>Genomic Encyclopedia of Type Strains, Phase III (KMG-III): the genomes of soil and plant-associated and newly described type strains.</title>
        <authorList>
            <person name="Whitman W."/>
        </authorList>
    </citation>
    <scope>NUCLEOTIDE SEQUENCE [LARGE SCALE GENOMIC DNA]</scope>
    <source>
        <strain evidence="5 6">BL24</strain>
    </source>
</reference>
<feature type="signal peptide" evidence="3">
    <location>
        <begin position="1"/>
        <end position="27"/>
    </location>
</feature>
<dbReference type="OrthoDB" id="4168812at2"/>
<dbReference type="RefSeq" id="WP_148927051.1">
    <property type="nucleotide sequence ID" value="NZ_VNHS01000001.1"/>
</dbReference>
<dbReference type="InterPro" id="IPR013320">
    <property type="entry name" value="ConA-like_dom_sf"/>
</dbReference>
<dbReference type="PROSITE" id="PS00018">
    <property type="entry name" value="EF_HAND_1"/>
    <property type="match status" value="1"/>
</dbReference>
<proteinExistence type="predicted"/>
<dbReference type="Gene3D" id="1.10.1330.10">
    <property type="entry name" value="Dockerin domain"/>
    <property type="match status" value="1"/>
</dbReference>
<evidence type="ECO:0000313" key="5">
    <source>
        <dbReference type="EMBL" id="TYP78926.1"/>
    </source>
</evidence>
<dbReference type="SUPFAM" id="SSF63446">
    <property type="entry name" value="Type I dockerin domain"/>
    <property type="match status" value="1"/>
</dbReference>
<dbReference type="Gene3D" id="2.60.120.200">
    <property type="match status" value="1"/>
</dbReference>
<dbReference type="GO" id="GO:0030246">
    <property type="term" value="F:carbohydrate binding"/>
    <property type="evidence" value="ECO:0007669"/>
    <property type="project" value="InterPro"/>
</dbReference>
<dbReference type="Pfam" id="PF05345">
    <property type="entry name" value="He_PIG"/>
    <property type="match status" value="1"/>
</dbReference>
<name>A0A5S5CGM1_9BACL</name>
<dbReference type="InterPro" id="IPR008979">
    <property type="entry name" value="Galactose-bd-like_sf"/>
</dbReference>
<keyword evidence="1 3" id="KW-0732">Signal</keyword>
<dbReference type="Pfam" id="PF13385">
    <property type="entry name" value="Laminin_G_3"/>
    <property type="match status" value="1"/>
</dbReference>
<dbReference type="GO" id="GO:0016020">
    <property type="term" value="C:membrane"/>
    <property type="evidence" value="ECO:0007669"/>
    <property type="project" value="InterPro"/>
</dbReference>
<dbReference type="AlphaFoldDB" id="A0A5S5CGM1"/>
<evidence type="ECO:0000259" key="4">
    <source>
        <dbReference type="PROSITE" id="PS51766"/>
    </source>
</evidence>
<dbReference type="InterPro" id="IPR002102">
    <property type="entry name" value="Cohesin_dom"/>
</dbReference>
<dbReference type="InterPro" id="IPR006558">
    <property type="entry name" value="LamG-like"/>
</dbReference>
<dbReference type="SUPFAM" id="SSF49785">
    <property type="entry name" value="Galactose-binding domain-like"/>
    <property type="match status" value="1"/>
</dbReference>
<dbReference type="SUPFAM" id="SSF49384">
    <property type="entry name" value="Carbohydrate-binding domain"/>
    <property type="match status" value="1"/>
</dbReference>
<evidence type="ECO:0000256" key="2">
    <source>
        <dbReference type="ARBA" id="ARBA00023157"/>
    </source>
</evidence>
<dbReference type="PROSITE" id="PS51766">
    <property type="entry name" value="DOCKERIN"/>
    <property type="match status" value="1"/>
</dbReference>
<dbReference type="InterPro" id="IPR018247">
    <property type="entry name" value="EF_Hand_1_Ca_BS"/>
</dbReference>
<feature type="chain" id="PRO_5024331092" evidence="3">
    <location>
        <begin position="28"/>
        <end position="1143"/>
    </location>
</feature>
<keyword evidence="6" id="KW-1185">Reference proteome</keyword>
<dbReference type="GO" id="GO:0004553">
    <property type="term" value="F:hydrolase activity, hydrolyzing O-glycosyl compounds"/>
    <property type="evidence" value="ECO:0007669"/>
    <property type="project" value="InterPro"/>
</dbReference>
<evidence type="ECO:0000313" key="6">
    <source>
        <dbReference type="Proteomes" id="UP000323257"/>
    </source>
</evidence>
<keyword evidence="2" id="KW-1015">Disulfide bond</keyword>
<dbReference type="Proteomes" id="UP000323257">
    <property type="component" value="Unassembled WGS sequence"/>
</dbReference>
<sequence length="1143" mass="123752">MRTWLSAIVSMSMLSACLFVPPTTVSASEDGAVDQARIVDIFGRELNQYGIELVDWQGYLANPYVKLNVEPPANAAYPLTLELNARGTSRLMMDRPSTLSATGAEKTLTFDNADEVKPFLLEIHPDRIGGHGEIEHYKLDVTITEADGATHQQSTPIRVLDQDDEQETTFPLKFDYRYDTIQPYFSDPAIREAGERAIKDWFYFFDMQPFDTVPAGDETASIPEDNFEGHIQVANDEPYNGMWIYLRGLNGPHSTGGATENGKYHKRNGRTIPDKIHRSLLTILDFYDTATPFTSLDDEQWYLTEMNDTSTDVYGLIMHEFGHALVYSGSWKGVSAYKRDGGTAANIVAYQGNPVPLDDGYHIPGEPQYWDRISGQNGGRTHLFHNKRWMLTKLTLLIAEKAGWKLNQKLTPFLSPAIKNVPVPHAKPGEKYELQLKAEGGVPFYDWTITAGALPEGLKLDRFTGKLSGKVAGNAKGSYSFTVQLRDYDEMSKPITKTFTLYVGSGELAGSYLFDEEGALGLDYSGAGHDGTMHDAVRTAGARDGGALLNGTTSYIELPEQVLKDADGFTFTSWIKPAAIDSVSTLFDFKSEAGGMALAVDEQDVLRFNASPNNGKHISISGGKAASEEWHHAAVAVTGNSAILYVDGKESARSSDIPSGLLSVVKNGGAKLIGKSHANKDYYKGVLDEAKLYNRALSAAEIAALAADKPIPPEVEEPDPVNPNAAVDADVSTSFVSAWESLVGINDEYEPASSADRNHPIYGNWDTHGTTQWVQYEFAQPVALASSHLYWFDDNDGIDTPESYLLEYWDGSAWKEVPNPSQYGVLPDQYNVTTFDPVTTNKIRVQIQAKPTTSTGIQQWKVMRADETARNALTITGPSSVKSGQSFDVQAGLRGVDGDTLAADMTIQYDADRLELADTDLAAKNEAFKLVGQHLQPGSIRLLFAKLGTDAKEVNGKLIELRFKAKSGSSGGVASVSLTNGSAADGSGTETALTGAALSITVDAIDPSALVSLITDAEQKLAAASVGSGVGQVPQAAKTAFEQAIQSAKAVADDANPTQPQIENAIRELQTAIVTFEAAIIKTTPGDINDDARISIGDLALVAAAYGKSAEDRDWANVKKSDVNQDGKIDIEDLAALARLILA</sequence>
<dbReference type="Gene3D" id="2.60.40.10">
    <property type="entry name" value="Immunoglobulins"/>
    <property type="match status" value="1"/>
</dbReference>
<dbReference type="SMART" id="SM00560">
    <property type="entry name" value="LamGL"/>
    <property type="match status" value="1"/>
</dbReference>
<dbReference type="InterPro" id="IPR002105">
    <property type="entry name" value="Dockerin_1_rpt"/>
</dbReference>